<dbReference type="InterPro" id="IPR006143">
    <property type="entry name" value="RND_pump_MFP"/>
</dbReference>
<comment type="similarity">
    <text evidence="1">Belongs to the membrane fusion protein (MFP) (TC 8.A.1) family.</text>
</comment>
<gene>
    <name evidence="5" type="ORF">FHP91_19005</name>
</gene>
<name>A0A557QGF5_9RHOO</name>
<evidence type="ECO:0000313" key="6">
    <source>
        <dbReference type="Proteomes" id="UP000319502"/>
    </source>
</evidence>
<dbReference type="Gene3D" id="2.40.30.170">
    <property type="match status" value="1"/>
</dbReference>
<dbReference type="Gene3D" id="1.10.287.470">
    <property type="entry name" value="Helix hairpin bin"/>
    <property type="match status" value="1"/>
</dbReference>
<dbReference type="Pfam" id="PF25917">
    <property type="entry name" value="BSH_RND"/>
    <property type="match status" value="1"/>
</dbReference>
<dbReference type="GO" id="GO:1990281">
    <property type="term" value="C:efflux pump complex"/>
    <property type="evidence" value="ECO:0007669"/>
    <property type="project" value="TreeGrafter"/>
</dbReference>
<dbReference type="AlphaFoldDB" id="A0A557QGF5"/>
<dbReference type="Pfam" id="PF25975">
    <property type="entry name" value="CzcB_C"/>
    <property type="match status" value="1"/>
</dbReference>
<proteinExistence type="inferred from homology"/>
<evidence type="ECO:0000313" key="5">
    <source>
        <dbReference type="EMBL" id="TVO51985.1"/>
    </source>
</evidence>
<dbReference type="Proteomes" id="UP000319502">
    <property type="component" value="Unassembled WGS sequence"/>
</dbReference>
<keyword evidence="2" id="KW-0732">Signal</keyword>
<evidence type="ECO:0000256" key="2">
    <source>
        <dbReference type="SAM" id="SignalP"/>
    </source>
</evidence>
<dbReference type="Gene3D" id="2.40.420.20">
    <property type="match status" value="1"/>
</dbReference>
<evidence type="ECO:0000259" key="4">
    <source>
        <dbReference type="Pfam" id="PF25975"/>
    </source>
</evidence>
<accession>A0A557QGF5</accession>
<dbReference type="NCBIfam" id="TIGR01730">
    <property type="entry name" value="RND_mfp"/>
    <property type="match status" value="1"/>
</dbReference>
<dbReference type="PANTHER" id="PTHR30469">
    <property type="entry name" value="MULTIDRUG RESISTANCE PROTEIN MDTA"/>
    <property type="match status" value="1"/>
</dbReference>
<evidence type="ECO:0000256" key="1">
    <source>
        <dbReference type="ARBA" id="ARBA00009477"/>
    </source>
</evidence>
<dbReference type="InterPro" id="IPR058625">
    <property type="entry name" value="MdtA-like_BSH"/>
</dbReference>
<comment type="caution">
    <text evidence="5">The sequence shown here is derived from an EMBL/GenBank/DDBJ whole genome shotgun (WGS) entry which is preliminary data.</text>
</comment>
<feature type="signal peptide" evidence="2">
    <location>
        <begin position="1"/>
        <end position="26"/>
    </location>
</feature>
<evidence type="ECO:0000259" key="3">
    <source>
        <dbReference type="Pfam" id="PF25917"/>
    </source>
</evidence>
<dbReference type="GO" id="GO:0015562">
    <property type="term" value="F:efflux transmembrane transporter activity"/>
    <property type="evidence" value="ECO:0007669"/>
    <property type="project" value="TreeGrafter"/>
</dbReference>
<sequence>MKSPTYSLSVVALCAFALSAAPAVFATELETALVERAATGVRHVAEAVVEAVNSATIAAQVQGRITEVAADAGDRVSAGQVLMRIDASEANQAVAGAAASVAQAQATYVNAQAEWRRNVSLKEKGFVSQAVVDQAVAAMNVAAAGLTAAKAGRGQAATVRDFTRISAPISGVVAERHAEVGEMAQPGRPLLTLYDPRQLRVVAQLPQSVAQGVSGMPLAADIVLTGQAGPVAATAVMLVPSADPKTHTVEVRAVLPATVAGVVPGQFARLMLQVGTAPRLTMPAAAVLRRGEVTAVYVQTDAGFRLRQIRPGEVLPDGRIEILAGLNEGDRVALDPIKASLLRQQNASQQ</sequence>
<dbReference type="Gene3D" id="2.40.50.100">
    <property type="match status" value="1"/>
</dbReference>
<feature type="chain" id="PRO_5022136187" evidence="2">
    <location>
        <begin position="27"/>
        <end position="350"/>
    </location>
</feature>
<reference evidence="5 6" key="1">
    <citation type="submission" date="2019-07" db="EMBL/GenBank/DDBJ databases">
        <title>The pathways for chlorine oxyanion respiration interact through the shared metabolite chlorate.</title>
        <authorList>
            <person name="Barnum T.P."/>
            <person name="Cheng Y."/>
            <person name="Hill K.A."/>
            <person name="Lucas L.N."/>
            <person name="Carlson H.K."/>
            <person name="Coates J.D."/>
        </authorList>
    </citation>
    <scope>NUCLEOTIDE SEQUENCE [LARGE SCALE GENOMIC DNA]</scope>
    <source>
        <strain evidence="5 6">SFB-3</strain>
    </source>
</reference>
<keyword evidence="6" id="KW-1185">Reference proteome</keyword>
<organism evidence="5 6">
    <name type="scientific">Denitromonas halophila</name>
    <dbReference type="NCBI Taxonomy" id="1629404"/>
    <lineage>
        <taxon>Bacteria</taxon>
        <taxon>Pseudomonadati</taxon>
        <taxon>Pseudomonadota</taxon>
        <taxon>Betaproteobacteria</taxon>
        <taxon>Rhodocyclales</taxon>
        <taxon>Zoogloeaceae</taxon>
        <taxon>Denitromonas</taxon>
    </lineage>
</organism>
<dbReference type="RefSeq" id="WP_144311072.1">
    <property type="nucleotide sequence ID" value="NZ_VMNK01000018.1"/>
</dbReference>
<dbReference type="EMBL" id="VMNK01000018">
    <property type="protein sequence ID" value="TVO51985.1"/>
    <property type="molecule type" value="Genomic_DNA"/>
</dbReference>
<dbReference type="OrthoDB" id="9806939at2"/>
<dbReference type="PANTHER" id="PTHR30469:SF18">
    <property type="entry name" value="RESISTANCE-NODULATION-CELL DIVISION (RND) EFFLUX MEMBRANE FUSION PROTEIN-RELATED"/>
    <property type="match status" value="1"/>
</dbReference>
<feature type="domain" description="CzcB-like C-terminal circularly permuted SH3-like" evidence="4">
    <location>
        <begin position="281"/>
        <end position="334"/>
    </location>
</feature>
<feature type="domain" description="Multidrug resistance protein MdtA-like barrel-sandwich hybrid" evidence="3">
    <location>
        <begin position="53"/>
        <end position="189"/>
    </location>
</feature>
<dbReference type="SUPFAM" id="SSF111369">
    <property type="entry name" value="HlyD-like secretion proteins"/>
    <property type="match status" value="1"/>
</dbReference>
<protein>
    <submittedName>
        <fullName evidence="5">Efflux RND transporter periplasmic adaptor subunit</fullName>
    </submittedName>
</protein>
<dbReference type="InterPro" id="IPR058649">
    <property type="entry name" value="CzcB_C"/>
</dbReference>